<dbReference type="EMBL" id="VBAM01000029">
    <property type="protein sequence ID" value="TMJ16242.1"/>
    <property type="molecule type" value="Genomic_DNA"/>
</dbReference>
<dbReference type="InterPro" id="IPR011251">
    <property type="entry name" value="Luciferase-like_dom"/>
</dbReference>
<dbReference type="InterPro" id="IPR036661">
    <property type="entry name" value="Luciferase-like_sf"/>
</dbReference>
<dbReference type="GO" id="GO:0046306">
    <property type="term" value="P:alkanesulfonate catabolic process"/>
    <property type="evidence" value="ECO:0007669"/>
    <property type="project" value="TreeGrafter"/>
</dbReference>
<proteinExistence type="predicted"/>
<evidence type="ECO:0000313" key="7">
    <source>
        <dbReference type="Proteomes" id="UP000320393"/>
    </source>
</evidence>
<dbReference type="InterPro" id="IPR050172">
    <property type="entry name" value="SsuD_RutA_monooxygenase"/>
</dbReference>
<dbReference type="PANTHER" id="PTHR42847:SF4">
    <property type="entry name" value="ALKANESULFONATE MONOOXYGENASE-RELATED"/>
    <property type="match status" value="1"/>
</dbReference>
<feature type="domain" description="Luciferase-like" evidence="5">
    <location>
        <begin position="20"/>
        <end position="252"/>
    </location>
</feature>
<keyword evidence="3" id="KW-0560">Oxidoreductase</keyword>
<dbReference type="InterPro" id="IPR019952">
    <property type="entry name" value="F420_OxRdatse_Rv1855c_pred"/>
</dbReference>
<evidence type="ECO:0000259" key="5">
    <source>
        <dbReference type="Pfam" id="PF00296"/>
    </source>
</evidence>
<evidence type="ECO:0000256" key="4">
    <source>
        <dbReference type="ARBA" id="ARBA00023033"/>
    </source>
</evidence>
<protein>
    <submittedName>
        <fullName evidence="6">LLM class F420-dependent oxidoreductase</fullName>
    </submittedName>
</protein>
<accession>A0A537M7M0</accession>
<dbReference type="Gene3D" id="3.20.20.30">
    <property type="entry name" value="Luciferase-like domain"/>
    <property type="match status" value="1"/>
</dbReference>
<organism evidence="6 7">
    <name type="scientific">Candidatus Segetimicrobium genomatis</name>
    <dbReference type="NCBI Taxonomy" id="2569760"/>
    <lineage>
        <taxon>Bacteria</taxon>
        <taxon>Bacillati</taxon>
        <taxon>Candidatus Sysuimicrobiota</taxon>
        <taxon>Candidatus Sysuimicrobiia</taxon>
        <taxon>Candidatus Sysuimicrobiales</taxon>
        <taxon>Candidatus Segetimicrobiaceae</taxon>
        <taxon>Candidatus Segetimicrobium</taxon>
    </lineage>
</organism>
<comment type="caution">
    <text evidence="6">The sequence shown here is derived from an EMBL/GenBank/DDBJ whole genome shotgun (WGS) entry which is preliminary data.</text>
</comment>
<evidence type="ECO:0000256" key="3">
    <source>
        <dbReference type="ARBA" id="ARBA00023002"/>
    </source>
</evidence>
<sequence length="312" mass="34195">MRVGLNVANFAVPGGPARLGAELVRVARRAEAVGFDSFLVWDHFFWDASPVGPGVTDRAMIEAFTTLGFIAGVTSTIRIGTLVASATYRHPGVLIKQVTTLDLLSGGRAIFGVGAGWFEEEHRALGIPFPSAGERLERLEETVQIALQMWADEGTYDRAKPFRGRHYRLERTLNVPQTLQRPHPPILIGGGGEQKTLRLVAQYGDACNLHGRLPPDQLAHKLAVLRGHCERQGRPYEAIEKTLYGRLHVTRDGRGGTMSAPQAIAYCRTLAGLGFDTLFLVDDTFNIYDPGVLDLWATDLLPAIHRIPVAGR</sequence>
<evidence type="ECO:0000313" key="6">
    <source>
        <dbReference type="EMBL" id="TMJ16242.1"/>
    </source>
</evidence>
<name>A0A537M7M0_9BACT</name>
<dbReference type="SUPFAM" id="SSF51679">
    <property type="entry name" value="Bacterial luciferase-like"/>
    <property type="match status" value="1"/>
</dbReference>
<dbReference type="AlphaFoldDB" id="A0A537M7M0"/>
<reference evidence="6 7" key="1">
    <citation type="journal article" date="2019" name="Nat. Microbiol.">
        <title>Mediterranean grassland soil C-N compound turnover is dependent on rainfall and depth, and is mediated by genomically divergent microorganisms.</title>
        <authorList>
            <person name="Diamond S."/>
            <person name="Andeer P.F."/>
            <person name="Li Z."/>
            <person name="Crits-Christoph A."/>
            <person name="Burstein D."/>
            <person name="Anantharaman K."/>
            <person name="Lane K.R."/>
            <person name="Thomas B.C."/>
            <person name="Pan C."/>
            <person name="Northen T.R."/>
            <person name="Banfield J.F."/>
        </authorList>
    </citation>
    <scope>NUCLEOTIDE SEQUENCE [LARGE SCALE GENOMIC DNA]</scope>
    <source>
        <strain evidence="6">NP_5</strain>
    </source>
</reference>
<evidence type="ECO:0000256" key="2">
    <source>
        <dbReference type="ARBA" id="ARBA00022643"/>
    </source>
</evidence>
<keyword evidence="1" id="KW-0285">Flavoprotein</keyword>
<dbReference type="PANTHER" id="PTHR42847">
    <property type="entry name" value="ALKANESULFONATE MONOOXYGENASE"/>
    <property type="match status" value="1"/>
</dbReference>
<dbReference type="GO" id="GO:0008726">
    <property type="term" value="F:alkanesulfonate monooxygenase activity"/>
    <property type="evidence" value="ECO:0007669"/>
    <property type="project" value="TreeGrafter"/>
</dbReference>
<keyword evidence="4" id="KW-0503">Monooxygenase</keyword>
<evidence type="ECO:0000256" key="1">
    <source>
        <dbReference type="ARBA" id="ARBA00022630"/>
    </source>
</evidence>
<dbReference type="Pfam" id="PF00296">
    <property type="entry name" value="Bac_luciferase"/>
    <property type="match status" value="1"/>
</dbReference>
<gene>
    <name evidence="6" type="ORF">E6H02_01120</name>
</gene>
<dbReference type="NCBIfam" id="TIGR03560">
    <property type="entry name" value="F420_Rv1855c"/>
    <property type="match status" value="1"/>
</dbReference>
<keyword evidence="2" id="KW-0288">FMN</keyword>
<dbReference type="Proteomes" id="UP000320393">
    <property type="component" value="Unassembled WGS sequence"/>
</dbReference>